<gene>
    <name evidence="6" type="primary">ispH</name>
    <name evidence="6" type="ORF">DDT42_00896</name>
</gene>
<dbReference type="Pfam" id="PF02401">
    <property type="entry name" value="LYTB"/>
    <property type="match status" value="1"/>
</dbReference>
<comment type="cofactor">
    <cofactor evidence="1">
        <name>[4Fe-4S] cluster</name>
        <dbReference type="ChEBI" id="CHEBI:49883"/>
    </cofactor>
</comment>
<evidence type="ECO:0000256" key="1">
    <source>
        <dbReference type="ARBA" id="ARBA00001966"/>
    </source>
</evidence>
<dbReference type="EC" id="1.17.7.4" evidence="6"/>
<organism evidence="6 7">
    <name type="scientific">Psychracetigena formicireducens</name>
    <dbReference type="NCBI Taxonomy" id="2986056"/>
    <lineage>
        <taxon>Bacteria</taxon>
        <taxon>Bacillati</taxon>
        <taxon>Candidatus Lithacetigenota</taxon>
        <taxon>Candidatus Psychracetigena</taxon>
    </lineage>
</organism>
<sequence length="283" mass="31971">MVYKIKLVKAKKLGYCKGVEKAIKEAEVTLDSEKENKVYLWNDLTHNVRAKEMLQDRGLLKYNQEAEKGSLLLGPAHGLPKQVKNHLINQGLSVKELTCPIVVRLLESCLQLINQGYFLLILGDKEHSEIKYVTSYLPEGKYQVFLNPAEVKKLPARIALVEQTTQSLVDVQKALGHISLMSDVKELLYRNTLCQEMVERQKEGLELAEKVDAVIVLGDKKSANTRRLFELVSSVNFRVFLVSHFQELDGLPLHTFSSIALLSGASTPMEVIKEVEDYLNAYT</sequence>
<dbReference type="GO" id="GO:0051745">
    <property type="term" value="F:4-hydroxy-3-methylbut-2-enyl diphosphate reductase activity"/>
    <property type="evidence" value="ECO:0007669"/>
    <property type="project" value="UniProtKB-EC"/>
</dbReference>
<evidence type="ECO:0000313" key="6">
    <source>
        <dbReference type="EMBL" id="MBT9145032.1"/>
    </source>
</evidence>
<comment type="caution">
    <text evidence="6">The sequence shown here is derived from an EMBL/GenBank/DDBJ whole genome shotgun (WGS) entry which is preliminary data.</text>
</comment>
<dbReference type="GO" id="GO:0046872">
    <property type="term" value="F:metal ion binding"/>
    <property type="evidence" value="ECO:0007669"/>
    <property type="project" value="UniProtKB-KW"/>
</dbReference>
<dbReference type="PANTHER" id="PTHR30426:SF0">
    <property type="entry name" value="4-HYDROXY-3-METHYLBUT-2-ENYL DIPHOSPHATE REDUCTASE"/>
    <property type="match status" value="1"/>
</dbReference>
<proteinExistence type="predicted"/>
<dbReference type="NCBIfam" id="TIGR00216">
    <property type="entry name" value="ispH_lytB"/>
    <property type="match status" value="1"/>
</dbReference>
<dbReference type="Gene3D" id="3.40.50.11270">
    <property type="match status" value="1"/>
</dbReference>
<evidence type="ECO:0000313" key="7">
    <source>
        <dbReference type="Proteomes" id="UP000811545"/>
    </source>
</evidence>
<evidence type="ECO:0000256" key="2">
    <source>
        <dbReference type="ARBA" id="ARBA00022485"/>
    </source>
</evidence>
<keyword evidence="5" id="KW-0411">Iron-sulfur</keyword>
<dbReference type="GO" id="GO:0050992">
    <property type="term" value="P:dimethylallyl diphosphate biosynthetic process"/>
    <property type="evidence" value="ECO:0007669"/>
    <property type="project" value="InterPro"/>
</dbReference>
<keyword evidence="3" id="KW-0479">Metal-binding</keyword>
<dbReference type="InterPro" id="IPR003451">
    <property type="entry name" value="LytB/IspH"/>
</dbReference>
<keyword evidence="2" id="KW-0004">4Fe-4S</keyword>
<dbReference type="EMBL" id="QLTW01000042">
    <property type="protein sequence ID" value="MBT9145032.1"/>
    <property type="molecule type" value="Genomic_DNA"/>
</dbReference>
<keyword evidence="6" id="KW-0560">Oxidoreductase</keyword>
<evidence type="ECO:0000256" key="3">
    <source>
        <dbReference type="ARBA" id="ARBA00022723"/>
    </source>
</evidence>
<reference evidence="6 7" key="1">
    <citation type="journal article" date="2021" name="bioRxiv">
        <title>Unique metabolic strategies in Hadean analogues reveal hints for primordial physiology.</title>
        <authorList>
            <person name="Nobu M.K."/>
            <person name="Nakai R."/>
            <person name="Tamazawa S."/>
            <person name="Mori H."/>
            <person name="Toyoda A."/>
            <person name="Ijiri A."/>
            <person name="Suzuki S."/>
            <person name="Kurokawa K."/>
            <person name="Kamagata Y."/>
            <person name="Tamaki H."/>
        </authorList>
    </citation>
    <scope>NUCLEOTIDE SEQUENCE [LARGE SCALE GENOMIC DNA]</scope>
    <source>
        <strain evidence="6">BS525</strain>
    </source>
</reference>
<evidence type="ECO:0000256" key="4">
    <source>
        <dbReference type="ARBA" id="ARBA00023004"/>
    </source>
</evidence>
<protein>
    <submittedName>
        <fullName evidence="6">4-hydroxy-3-methylbut-2-enyl diphosphate reductase</fullName>
        <ecNumber evidence="6">1.17.7.4</ecNumber>
    </submittedName>
</protein>
<name>A0A9E2F1U3_PSYF1</name>
<dbReference type="Proteomes" id="UP000811545">
    <property type="component" value="Unassembled WGS sequence"/>
</dbReference>
<dbReference type="Gene3D" id="3.40.1010.20">
    <property type="entry name" value="4-hydroxy-3-methylbut-2-enyl diphosphate reductase, catalytic domain"/>
    <property type="match status" value="2"/>
</dbReference>
<dbReference type="PANTHER" id="PTHR30426">
    <property type="entry name" value="4-HYDROXY-3-METHYLBUT-2-ENYL DIPHOSPHATE REDUCTASE"/>
    <property type="match status" value="1"/>
</dbReference>
<accession>A0A9E2F1U3</accession>
<keyword evidence="4" id="KW-0408">Iron</keyword>
<dbReference type="AlphaFoldDB" id="A0A9E2F1U3"/>
<dbReference type="GO" id="GO:0019288">
    <property type="term" value="P:isopentenyl diphosphate biosynthetic process, methylerythritol 4-phosphate pathway"/>
    <property type="evidence" value="ECO:0007669"/>
    <property type="project" value="InterPro"/>
</dbReference>
<dbReference type="GO" id="GO:0051539">
    <property type="term" value="F:4 iron, 4 sulfur cluster binding"/>
    <property type="evidence" value="ECO:0007669"/>
    <property type="project" value="UniProtKB-KW"/>
</dbReference>
<evidence type="ECO:0000256" key="5">
    <source>
        <dbReference type="ARBA" id="ARBA00023014"/>
    </source>
</evidence>